<evidence type="ECO:0000313" key="1">
    <source>
        <dbReference type="EMBL" id="MFC6169270.1"/>
    </source>
</evidence>
<comment type="caution">
    <text evidence="1">The sequence shown here is derived from an EMBL/GenBank/DDBJ whole genome shotgun (WGS) entry which is preliminary data.</text>
</comment>
<keyword evidence="2" id="KW-1185">Reference proteome</keyword>
<reference evidence="2" key="1">
    <citation type="journal article" date="2019" name="Int. J. Syst. Evol. Microbiol.">
        <title>The Global Catalogue of Microorganisms (GCM) 10K type strain sequencing project: providing services to taxonomists for standard genome sequencing and annotation.</title>
        <authorList>
            <consortium name="The Broad Institute Genomics Platform"/>
            <consortium name="The Broad Institute Genome Sequencing Center for Infectious Disease"/>
            <person name="Wu L."/>
            <person name="Ma J."/>
        </authorList>
    </citation>
    <scope>NUCLEOTIDE SEQUENCE [LARGE SCALE GENOMIC DNA]</scope>
    <source>
        <strain evidence="2">CCM 8904</strain>
    </source>
</reference>
<protein>
    <submittedName>
        <fullName evidence="1">Uncharacterized protein</fullName>
    </submittedName>
</protein>
<organism evidence="1 2">
    <name type="scientific">Loigolactobacillus jiayinensis</name>
    <dbReference type="NCBI Taxonomy" id="2486016"/>
    <lineage>
        <taxon>Bacteria</taxon>
        <taxon>Bacillati</taxon>
        <taxon>Bacillota</taxon>
        <taxon>Bacilli</taxon>
        <taxon>Lactobacillales</taxon>
        <taxon>Lactobacillaceae</taxon>
        <taxon>Loigolactobacillus</taxon>
    </lineage>
</organism>
<dbReference type="Proteomes" id="UP001596289">
    <property type="component" value="Unassembled WGS sequence"/>
</dbReference>
<name>A0ABW1R8S3_9LACO</name>
<dbReference type="RefSeq" id="WP_125552309.1">
    <property type="nucleotide sequence ID" value="NZ_JBHSSL010000014.1"/>
</dbReference>
<evidence type="ECO:0000313" key="2">
    <source>
        <dbReference type="Proteomes" id="UP001596289"/>
    </source>
</evidence>
<accession>A0ABW1R8S3</accession>
<proteinExistence type="predicted"/>
<dbReference type="EMBL" id="JBHSSL010000014">
    <property type="protein sequence ID" value="MFC6169270.1"/>
    <property type="molecule type" value="Genomic_DNA"/>
</dbReference>
<sequence length="87" mass="10283">MSINDIAVVRREDFYDDYRNEVKPEFQRDQEELVEEMVTILVDSPESYQHIQINDEMTEDGHAKLFTFTSYESEYGLQIHYVGVNDG</sequence>
<gene>
    <name evidence="1" type="ORF">ACFQGP_01545</name>
</gene>